<gene>
    <name evidence="2" type="ORF">JIN82_02495</name>
</gene>
<reference evidence="2" key="1">
    <citation type="submission" date="2021-01" db="EMBL/GenBank/DDBJ databases">
        <title>Modified the classification status of verrucomicrobia.</title>
        <authorList>
            <person name="Feng X."/>
        </authorList>
    </citation>
    <scope>NUCLEOTIDE SEQUENCE</scope>
    <source>
        <strain evidence="2">_KCTC 22039</strain>
    </source>
</reference>
<name>A0A8J7SGB9_9BACT</name>
<evidence type="ECO:0000313" key="3">
    <source>
        <dbReference type="Proteomes" id="UP000624703"/>
    </source>
</evidence>
<feature type="transmembrane region" description="Helical" evidence="1">
    <location>
        <begin position="89"/>
        <end position="108"/>
    </location>
</feature>
<dbReference type="RefSeq" id="WP_200310062.1">
    <property type="nucleotide sequence ID" value="NZ_JAENIM010000012.1"/>
</dbReference>
<evidence type="ECO:0008006" key="4">
    <source>
        <dbReference type="Google" id="ProtNLM"/>
    </source>
</evidence>
<dbReference type="EMBL" id="JAENIM010000012">
    <property type="protein sequence ID" value="MBK1790020.1"/>
    <property type="molecule type" value="Genomic_DNA"/>
</dbReference>
<keyword evidence="1" id="KW-1133">Transmembrane helix</keyword>
<accession>A0A8J7SGB9</accession>
<evidence type="ECO:0000256" key="1">
    <source>
        <dbReference type="SAM" id="Phobius"/>
    </source>
</evidence>
<protein>
    <recommendedName>
        <fullName evidence="4">DUF4405 domain-containing protein</fullName>
    </recommendedName>
</protein>
<evidence type="ECO:0000313" key="2">
    <source>
        <dbReference type="EMBL" id="MBK1790020.1"/>
    </source>
</evidence>
<sequence>MKKTTLNPRVLVVFLMMFTAPILLFSGVTLHSADANQAERLKFISMALHNVTALVCLIAAIVHMKYNWKPILNYVRNKKDGLLKYPKELGAAGIMTAILSLLAVSHVLRHH</sequence>
<dbReference type="AlphaFoldDB" id="A0A8J7SGB9"/>
<keyword evidence="1" id="KW-0472">Membrane</keyword>
<comment type="caution">
    <text evidence="2">The sequence shown here is derived from an EMBL/GenBank/DDBJ whole genome shotgun (WGS) entry which is preliminary data.</text>
</comment>
<keyword evidence="3" id="KW-1185">Reference proteome</keyword>
<proteinExistence type="predicted"/>
<organism evidence="2 3">
    <name type="scientific">Persicirhabdus sediminis</name>
    <dbReference type="NCBI Taxonomy" id="454144"/>
    <lineage>
        <taxon>Bacteria</taxon>
        <taxon>Pseudomonadati</taxon>
        <taxon>Verrucomicrobiota</taxon>
        <taxon>Verrucomicrobiia</taxon>
        <taxon>Verrucomicrobiales</taxon>
        <taxon>Verrucomicrobiaceae</taxon>
        <taxon>Persicirhabdus</taxon>
    </lineage>
</organism>
<dbReference type="Proteomes" id="UP000624703">
    <property type="component" value="Unassembled WGS sequence"/>
</dbReference>
<feature type="transmembrane region" description="Helical" evidence="1">
    <location>
        <begin position="43"/>
        <end position="68"/>
    </location>
</feature>
<keyword evidence="1" id="KW-0812">Transmembrane</keyword>